<protein>
    <submittedName>
        <fullName evidence="1">Uncharacterized protein</fullName>
    </submittedName>
</protein>
<organism evidence="1 2">
    <name type="scientific">Chaetomium tenue</name>
    <dbReference type="NCBI Taxonomy" id="1854479"/>
    <lineage>
        <taxon>Eukaryota</taxon>
        <taxon>Fungi</taxon>
        <taxon>Dikarya</taxon>
        <taxon>Ascomycota</taxon>
        <taxon>Pezizomycotina</taxon>
        <taxon>Sordariomycetes</taxon>
        <taxon>Sordariomycetidae</taxon>
        <taxon>Sordariales</taxon>
        <taxon>Chaetomiaceae</taxon>
        <taxon>Chaetomium</taxon>
    </lineage>
</organism>
<dbReference type="EMBL" id="JAGIZQ010000005">
    <property type="protein sequence ID" value="KAH6627382.1"/>
    <property type="molecule type" value="Genomic_DNA"/>
</dbReference>
<accession>A0ACB7P3C1</accession>
<evidence type="ECO:0000313" key="2">
    <source>
        <dbReference type="Proteomes" id="UP000724584"/>
    </source>
</evidence>
<keyword evidence="2" id="KW-1185">Reference proteome</keyword>
<comment type="caution">
    <text evidence="1">The sequence shown here is derived from an EMBL/GenBank/DDBJ whole genome shotgun (WGS) entry which is preliminary data.</text>
</comment>
<dbReference type="Proteomes" id="UP000724584">
    <property type="component" value="Unassembled WGS sequence"/>
</dbReference>
<reference evidence="1 2" key="1">
    <citation type="journal article" date="2021" name="Nat. Commun.">
        <title>Genetic determinants of endophytism in the Arabidopsis root mycobiome.</title>
        <authorList>
            <person name="Mesny F."/>
            <person name="Miyauchi S."/>
            <person name="Thiergart T."/>
            <person name="Pickel B."/>
            <person name="Atanasova L."/>
            <person name="Karlsson M."/>
            <person name="Huettel B."/>
            <person name="Barry K.W."/>
            <person name="Haridas S."/>
            <person name="Chen C."/>
            <person name="Bauer D."/>
            <person name="Andreopoulos W."/>
            <person name="Pangilinan J."/>
            <person name="LaButti K."/>
            <person name="Riley R."/>
            <person name="Lipzen A."/>
            <person name="Clum A."/>
            <person name="Drula E."/>
            <person name="Henrissat B."/>
            <person name="Kohler A."/>
            <person name="Grigoriev I.V."/>
            <person name="Martin F.M."/>
            <person name="Hacquard S."/>
        </authorList>
    </citation>
    <scope>NUCLEOTIDE SEQUENCE [LARGE SCALE GENOMIC DNA]</scope>
    <source>
        <strain evidence="1 2">MPI-SDFR-AT-0079</strain>
    </source>
</reference>
<proteinExistence type="predicted"/>
<sequence>MSPTINGEIGFPELVKGCGVGSTSDRLPPSQYNLVFDEEGDLWIKVSVGDGNKPDGEKILGLNDNDSDSDSDSDFDFYCDCDHDRDNDSYGDGYRDGYKDGYDEGHSVGHRDGHKAWEYNRKEILVGSGYDNGYKDGLNDGYSNGYNDGYSNGYNDGSSHGVDAGDSKCTDLETTFRFRVCSRAMRRASAVWSAMLFGPWREGKPVDGGEWVVTLDEDQPLPVAFLLAIIHGRSSLVPTWDVKTPGARAAISSILSTADKYDVVCLLRPFVSVFIPLAAVDGPVVKYDKLGTLHALNIAWHLGAAKLVVAVLQQIFFSLSEDKLSDLLTYAQGCPSMGMTVELWELLGVVRTHRETAIQSLLDYVYEKAKPRDNSHIEWNCKKTVLGGPALTAADGDKLPFLDPVATRELQEFREMQRRQCDSLMASQILYRLKTSYKGWETVPKQAKEVGEPAGMLMGRVSHSLDLQCSWGWSPHHAVFLQGHMDCLGGVHSEFKNFKSGGEFRNRWEIRLEPRPFELLRNRGELLGPREALATYYKLQKAGKCKDCRRP</sequence>
<gene>
    <name evidence="1" type="ORF">F5144DRAFT_651733</name>
</gene>
<name>A0ACB7P3C1_9PEZI</name>
<evidence type="ECO:0000313" key="1">
    <source>
        <dbReference type="EMBL" id="KAH6627382.1"/>
    </source>
</evidence>